<dbReference type="InterPro" id="IPR036291">
    <property type="entry name" value="NAD(P)-bd_dom_sf"/>
</dbReference>
<name>A0A4P7NF76_PYROR</name>
<evidence type="ECO:0000256" key="1">
    <source>
        <dbReference type="ARBA" id="ARBA00038376"/>
    </source>
</evidence>
<protein>
    <submittedName>
        <fullName evidence="2">Uncharacterized protein</fullName>
    </submittedName>
</protein>
<dbReference type="InterPro" id="IPR016040">
    <property type="entry name" value="NAD(P)-bd_dom"/>
</dbReference>
<dbReference type="PANTHER" id="PTHR15020">
    <property type="entry name" value="FLAVIN REDUCTASE-RELATED"/>
    <property type="match status" value="1"/>
</dbReference>
<dbReference type="Pfam" id="PF13460">
    <property type="entry name" value="NAD_binding_10"/>
    <property type="match status" value="1"/>
</dbReference>
<sequence length="267" mass="28709">MSAKSVLILGGNGKISKILTPILLNKGWSVTSVIRSEDQVAGIKALAPSSASQRLKVLVHSVEDVKSESDAKSVLQESKPDYVVWSAGAGGKGPASRTFSVDRDAAIYFIKASAASPTVKRFLMVSYLGSRRGKPSWWNDESWAAMQKVNTEVLPKYYEAKIAADEVLYRESRARGRDFVGINLRPGTLSDEPAGKVELGKTGKATGNASRASVAEVAAELLALEDNAIGNCWIDMMDGQEDVAAAVSRVAKEKVDCAEEEPVFEEK</sequence>
<organism evidence="2 3">
    <name type="scientific">Pyricularia oryzae</name>
    <name type="common">Rice blast fungus</name>
    <name type="synonym">Magnaporthe oryzae</name>
    <dbReference type="NCBI Taxonomy" id="318829"/>
    <lineage>
        <taxon>Eukaryota</taxon>
        <taxon>Fungi</taxon>
        <taxon>Dikarya</taxon>
        <taxon>Ascomycota</taxon>
        <taxon>Pezizomycotina</taxon>
        <taxon>Sordariomycetes</taxon>
        <taxon>Sordariomycetidae</taxon>
        <taxon>Magnaporthales</taxon>
        <taxon>Pyriculariaceae</taxon>
        <taxon>Pyricularia</taxon>
    </lineage>
</organism>
<dbReference type="PANTHER" id="PTHR15020:SF50">
    <property type="entry name" value="UPF0659 PROTEIN YMR090W"/>
    <property type="match status" value="1"/>
</dbReference>
<comment type="similarity">
    <text evidence="1">Belongs to the avfA family.</text>
</comment>
<dbReference type="SUPFAM" id="SSF51735">
    <property type="entry name" value="NAD(P)-binding Rossmann-fold domains"/>
    <property type="match status" value="1"/>
</dbReference>
<evidence type="ECO:0000313" key="2">
    <source>
        <dbReference type="EMBL" id="QBZ60530.1"/>
    </source>
</evidence>
<dbReference type="Gene3D" id="3.40.50.720">
    <property type="entry name" value="NAD(P)-binding Rossmann-like Domain"/>
    <property type="match status" value="1"/>
</dbReference>
<accession>A0A4P7NF76</accession>
<gene>
    <name evidence="2" type="ORF">PoMZ_07472</name>
</gene>
<evidence type="ECO:0000313" key="3">
    <source>
        <dbReference type="Proteomes" id="UP000294847"/>
    </source>
</evidence>
<dbReference type="EMBL" id="CP034207">
    <property type="protein sequence ID" value="QBZ60530.1"/>
    <property type="molecule type" value="Genomic_DNA"/>
</dbReference>
<dbReference type="AlphaFoldDB" id="A0A4P7NF76"/>
<dbReference type="Proteomes" id="UP000294847">
    <property type="component" value="Chromosome 4"/>
</dbReference>
<proteinExistence type="inferred from homology"/>
<dbReference type="VEuPathDB" id="FungiDB:M_BR32_EuGene_00033801"/>
<reference evidence="2 3" key="1">
    <citation type="journal article" date="2019" name="Mol. Biol. Evol.">
        <title>Blast fungal genomes show frequent chromosomal changes, gene gains and losses, and effector gene turnover.</title>
        <authorList>
            <person name="Gomez Luciano L.B."/>
            <person name="Jason Tsai I."/>
            <person name="Chuma I."/>
            <person name="Tosa Y."/>
            <person name="Chen Y.H."/>
            <person name="Li J.Y."/>
            <person name="Li M.Y."/>
            <person name="Jade Lu M.Y."/>
            <person name="Nakayashiki H."/>
            <person name="Li W.H."/>
        </authorList>
    </citation>
    <scope>NUCLEOTIDE SEQUENCE [LARGE SCALE GENOMIC DNA]</scope>
    <source>
        <strain evidence="2">MZ5-1-6</strain>
    </source>
</reference>